<evidence type="ECO:0000259" key="9">
    <source>
        <dbReference type="SMART" id="SM01131"/>
    </source>
</evidence>
<dbReference type="AlphaFoldDB" id="A0A077ZGU3"/>
<dbReference type="SUPFAM" id="SSF53474">
    <property type="entry name" value="alpha/beta-Hydrolases"/>
    <property type="match status" value="1"/>
</dbReference>
<dbReference type="GO" id="GO:0046872">
    <property type="term" value="F:metal ion binding"/>
    <property type="evidence" value="ECO:0007669"/>
    <property type="project" value="UniProtKB-KW"/>
</dbReference>
<sequence>MGKVLIFGHQNPDTDAIGAAIAYANLQKELGIDAEAVALGTPNEETQFALEHFGLTAPRVVEKIAAETNEVMLVDHNEFQQSVSDIEDLTILAVVDHHRIANFQTANPLYYRAEPVGCTSTIVLKLYKENNIAVPAKIAGIMLSAIISDTLLFKSPTCTQEDIDAANELAEIARVDLNSYGLDLLKAGTNLSTKSEAELLDLDAKSFPMADKTVRIAQVNTVDLDEVFARQDALRDAMLDENVKNGYDLFLLLVTNVLNSDSELLVAGEPREMVTEAFKVKLENDRAFLPGVVSQFLIAHGIVSRQDRRYELGLPIITDYPTSGLVEHFIQKTNKEYSAEDLLVWLRIYYAKVRYFGPGTLVKQKSVHYSDVPTVFIHGYEGNSFSFGPLLRRLERENVAKREMTIVVQGDGKLTIEGKLKNTNDNPTIMVLFAKDVTDEITQSEWIDKVMRYLYQQKVFRVNLVSHSMGGVSSLRYLLEYAGDRTPITERFVAISAPFNDLEIAEDTEEIFAYKLTEKGPIGKTPIYQYFDQAMGRLPKEIRVLDVAGDLKDGTESDGSVSTHSAFALRLLFLEHAKSYQEFIVKGKSGGHSAITKSAELEKKLIEFIWKKAI</sequence>
<dbReference type="GO" id="GO:0004427">
    <property type="term" value="F:inorganic diphosphate phosphatase activity"/>
    <property type="evidence" value="ECO:0007669"/>
    <property type="project" value="UniProtKB-EC"/>
</dbReference>
<name>A0A077ZGU3_TRITR</name>
<dbReference type="InterPro" id="IPR010315">
    <property type="entry name" value="DUF915_hydro-like"/>
</dbReference>
<keyword evidence="11" id="KW-1185">Reference proteome</keyword>
<keyword evidence="4" id="KW-0479">Metal-binding</keyword>
<dbReference type="Pfam" id="PF01368">
    <property type="entry name" value="DHH"/>
    <property type="match status" value="1"/>
</dbReference>
<evidence type="ECO:0000313" key="11">
    <source>
        <dbReference type="Proteomes" id="UP000030665"/>
    </source>
</evidence>
<dbReference type="Gene3D" id="3.10.310.20">
    <property type="entry name" value="DHHA2 domain"/>
    <property type="match status" value="1"/>
</dbReference>
<dbReference type="InterPro" id="IPR001667">
    <property type="entry name" value="DDH_dom"/>
</dbReference>
<dbReference type="Gene3D" id="3.90.1640.10">
    <property type="entry name" value="inorganic pyrophosphatase (n-terminal core)"/>
    <property type="match status" value="1"/>
</dbReference>
<reference evidence="10" key="2">
    <citation type="submission" date="2014-03" db="EMBL/GenBank/DDBJ databases">
        <title>The whipworm genome and dual-species transcriptomics of an intimate host-pathogen interaction.</title>
        <authorList>
            <person name="Foth B.J."/>
            <person name="Tsai I.J."/>
            <person name="Reid A.J."/>
            <person name="Bancroft A.J."/>
            <person name="Nichol S."/>
            <person name="Tracey A."/>
            <person name="Holroyd N."/>
            <person name="Cotton J.A."/>
            <person name="Stanley E.J."/>
            <person name="Zarowiecki M."/>
            <person name="Liu J.Z."/>
            <person name="Huckvale T."/>
            <person name="Cooper P.J."/>
            <person name="Grencis R.K."/>
            <person name="Berriman M."/>
        </authorList>
    </citation>
    <scope>NUCLEOTIDE SEQUENCE [LARGE SCALE GENOMIC DNA]</scope>
</reference>
<dbReference type="InterPro" id="IPR038222">
    <property type="entry name" value="DHHA2_dom_sf"/>
</dbReference>
<evidence type="ECO:0000256" key="6">
    <source>
        <dbReference type="ARBA" id="ARBA00023211"/>
    </source>
</evidence>
<dbReference type="PANTHER" id="PTHR47618">
    <property type="entry name" value="BIFUNCTIONAL OLIGORIBONUCLEASE AND PAP PHOSPHATASE NRNA"/>
    <property type="match status" value="1"/>
</dbReference>
<dbReference type="SUPFAM" id="SSF64182">
    <property type="entry name" value="DHH phosphoesterases"/>
    <property type="match status" value="1"/>
</dbReference>
<dbReference type="InterPro" id="IPR029058">
    <property type="entry name" value="AB_hydrolase_fold"/>
</dbReference>
<accession>A0A077ZGU3</accession>
<keyword evidence="6" id="KW-0464">Manganese</keyword>
<evidence type="ECO:0000256" key="4">
    <source>
        <dbReference type="ARBA" id="ARBA00022723"/>
    </source>
</evidence>
<comment type="cofactor">
    <cofactor evidence="1">
        <name>Mn(2+)</name>
        <dbReference type="ChEBI" id="CHEBI:29035"/>
    </cofactor>
</comment>
<proteinExistence type="inferred from homology"/>
<dbReference type="EMBL" id="HG806221">
    <property type="protein sequence ID" value="CDW57835.1"/>
    <property type="molecule type" value="Genomic_DNA"/>
</dbReference>
<keyword evidence="5" id="KW-0378">Hydrolase</keyword>
<gene>
    <name evidence="10" type="ORF">TTRE_0000613101</name>
</gene>
<evidence type="ECO:0000256" key="2">
    <source>
        <dbReference type="ARBA" id="ARBA00010331"/>
    </source>
</evidence>
<evidence type="ECO:0000256" key="5">
    <source>
        <dbReference type="ARBA" id="ARBA00022801"/>
    </source>
</evidence>
<dbReference type="InterPro" id="IPR004097">
    <property type="entry name" value="DHHA2"/>
</dbReference>
<evidence type="ECO:0000256" key="1">
    <source>
        <dbReference type="ARBA" id="ARBA00001936"/>
    </source>
</evidence>
<dbReference type="NCBIfam" id="NF003877">
    <property type="entry name" value="PRK05427.1"/>
    <property type="match status" value="1"/>
</dbReference>
<dbReference type="PANTHER" id="PTHR47618:SF1">
    <property type="entry name" value="BIFUNCTIONAL OLIGORIBONUCLEASE AND PAP PHOSPHATASE NRNA"/>
    <property type="match status" value="1"/>
</dbReference>
<comment type="similarity">
    <text evidence="2">Belongs to the PPase class C family. Prune subfamily.</text>
</comment>
<evidence type="ECO:0000256" key="3">
    <source>
        <dbReference type="ARBA" id="ARBA00012146"/>
    </source>
</evidence>
<feature type="domain" description="DHHA2" evidence="9">
    <location>
        <begin position="181"/>
        <end position="297"/>
    </location>
</feature>
<dbReference type="InterPro" id="IPR038763">
    <property type="entry name" value="DHH_sf"/>
</dbReference>
<dbReference type="Pfam" id="PF02833">
    <property type="entry name" value="DHHA2"/>
    <property type="match status" value="1"/>
</dbReference>
<dbReference type="SMART" id="SM01131">
    <property type="entry name" value="DHHA2"/>
    <property type="match status" value="1"/>
</dbReference>
<dbReference type="Proteomes" id="UP000030665">
    <property type="component" value="Unassembled WGS sequence"/>
</dbReference>
<dbReference type="GO" id="GO:0005737">
    <property type="term" value="C:cytoplasm"/>
    <property type="evidence" value="ECO:0007669"/>
    <property type="project" value="InterPro"/>
</dbReference>
<dbReference type="OrthoDB" id="374045at2759"/>
<organism evidence="10 11">
    <name type="scientific">Trichuris trichiura</name>
    <name type="common">Whipworm</name>
    <name type="synonym">Trichocephalus trichiurus</name>
    <dbReference type="NCBI Taxonomy" id="36087"/>
    <lineage>
        <taxon>Eukaryota</taxon>
        <taxon>Metazoa</taxon>
        <taxon>Ecdysozoa</taxon>
        <taxon>Nematoda</taxon>
        <taxon>Enoplea</taxon>
        <taxon>Dorylaimia</taxon>
        <taxon>Trichinellida</taxon>
        <taxon>Trichuridae</taxon>
        <taxon>Trichuris</taxon>
    </lineage>
</organism>
<evidence type="ECO:0000256" key="8">
    <source>
        <dbReference type="ARBA" id="ARBA00047820"/>
    </source>
</evidence>
<dbReference type="Gene3D" id="3.40.50.1820">
    <property type="entry name" value="alpha/beta hydrolase"/>
    <property type="match status" value="1"/>
</dbReference>
<evidence type="ECO:0000313" key="10">
    <source>
        <dbReference type="EMBL" id="CDW57835.1"/>
    </source>
</evidence>
<dbReference type="EC" id="3.6.1.1" evidence="3"/>
<reference evidence="10" key="1">
    <citation type="submission" date="2014-01" db="EMBL/GenBank/DDBJ databases">
        <authorList>
            <person name="Aslett M."/>
        </authorList>
    </citation>
    <scope>NUCLEOTIDE SEQUENCE</scope>
</reference>
<comment type="catalytic activity">
    <reaction evidence="8">
        <text>diphosphate + H2O = 2 phosphate + H(+)</text>
        <dbReference type="Rhea" id="RHEA:24576"/>
        <dbReference type="ChEBI" id="CHEBI:15377"/>
        <dbReference type="ChEBI" id="CHEBI:15378"/>
        <dbReference type="ChEBI" id="CHEBI:33019"/>
        <dbReference type="ChEBI" id="CHEBI:43474"/>
        <dbReference type="EC" id="3.6.1.1"/>
    </reaction>
</comment>
<dbReference type="InterPro" id="IPR051319">
    <property type="entry name" value="Oligoribo/pAp-PDE_c-di-AMP_PDE"/>
</dbReference>
<evidence type="ECO:0000256" key="7">
    <source>
        <dbReference type="ARBA" id="ARBA00032535"/>
    </source>
</evidence>
<dbReference type="STRING" id="36087.A0A077ZGU3"/>
<dbReference type="FunFam" id="3.90.1640.10:FF:000001">
    <property type="entry name" value="Probable manganese-dependent inorganic pyrophosphatase"/>
    <property type="match status" value="1"/>
</dbReference>
<dbReference type="Pfam" id="PF06028">
    <property type="entry name" value="DUF915"/>
    <property type="match status" value="1"/>
</dbReference>
<protein>
    <recommendedName>
        <fullName evidence="3">inorganic diphosphatase</fullName>
        <ecNumber evidence="3">3.6.1.1</ecNumber>
    </recommendedName>
    <alternativeName>
        <fullName evidence="7">Pyrophosphate phospho-hydrolase</fullName>
    </alternativeName>
</protein>